<keyword evidence="9 19" id="KW-0808">Transferase</keyword>
<comment type="catalytic activity">
    <reaction evidence="18 19">
        <text>alpha-ribazole 5'-phosphate + adenosylcob(III)inamide-GDP = adenosylcob(III)alamin 5'-phosphate + GMP + H(+)</text>
        <dbReference type="Rhea" id="RHEA:23560"/>
        <dbReference type="ChEBI" id="CHEBI:15378"/>
        <dbReference type="ChEBI" id="CHEBI:57918"/>
        <dbReference type="ChEBI" id="CHEBI:58115"/>
        <dbReference type="ChEBI" id="CHEBI:60487"/>
        <dbReference type="ChEBI" id="CHEBI:60493"/>
        <dbReference type="EC" id="2.7.8.26"/>
    </reaction>
</comment>
<evidence type="ECO:0000256" key="10">
    <source>
        <dbReference type="ARBA" id="ARBA00022692"/>
    </source>
</evidence>
<keyword evidence="7 19" id="KW-1003">Cell membrane</keyword>
<evidence type="ECO:0000256" key="19">
    <source>
        <dbReference type="HAMAP-Rule" id="MF_00719"/>
    </source>
</evidence>
<dbReference type="PANTHER" id="PTHR34148:SF1">
    <property type="entry name" value="ADENOSYLCOBINAMIDE-GDP RIBAZOLETRANSFERASE"/>
    <property type="match status" value="1"/>
</dbReference>
<feature type="transmembrane region" description="Helical" evidence="19">
    <location>
        <begin position="58"/>
        <end position="79"/>
    </location>
</feature>
<accession>A0ABY7JP12</accession>
<keyword evidence="12 19" id="KW-1133">Transmembrane helix</keyword>
<dbReference type="EMBL" id="CP114052">
    <property type="protein sequence ID" value="WAW15087.1"/>
    <property type="molecule type" value="Genomic_DNA"/>
</dbReference>
<dbReference type="HAMAP" id="MF_00719">
    <property type="entry name" value="CobS"/>
    <property type="match status" value="1"/>
</dbReference>
<evidence type="ECO:0000256" key="3">
    <source>
        <dbReference type="ARBA" id="ARBA00004663"/>
    </source>
</evidence>
<comment type="function">
    <text evidence="14 19">Joins adenosylcobinamide-GDP and alpha-ribazole to generate adenosylcobalamin (Ado-cobalamin). Also synthesizes adenosylcobalamin 5'-phosphate from adenosylcobinamide-GDP and alpha-ribazole 5'-phosphate.</text>
</comment>
<feature type="transmembrane region" description="Helical" evidence="19">
    <location>
        <begin position="113"/>
        <end position="132"/>
    </location>
</feature>
<protein>
    <recommendedName>
        <fullName evidence="6 19">Adenosylcobinamide-GDP ribazoletransferase</fullName>
        <ecNumber evidence="5 19">2.7.8.26</ecNumber>
    </recommendedName>
    <alternativeName>
        <fullName evidence="16 19">Cobalamin synthase</fullName>
    </alternativeName>
    <alternativeName>
        <fullName evidence="15 19">Cobalamin-5'-phosphate synthase</fullName>
    </alternativeName>
</protein>
<evidence type="ECO:0000256" key="5">
    <source>
        <dbReference type="ARBA" id="ARBA00013200"/>
    </source>
</evidence>
<dbReference type="NCBIfam" id="TIGR00317">
    <property type="entry name" value="cobS"/>
    <property type="match status" value="1"/>
</dbReference>
<evidence type="ECO:0000256" key="2">
    <source>
        <dbReference type="ARBA" id="ARBA00004651"/>
    </source>
</evidence>
<keyword evidence="13 19" id="KW-0472">Membrane</keyword>
<feature type="transmembrane region" description="Helical" evidence="19">
    <location>
        <begin position="176"/>
        <end position="197"/>
    </location>
</feature>
<dbReference type="InterPro" id="IPR003805">
    <property type="entry name" value="CobS"/>
</dbReference>
<evidence type="ECO:0000256" key="4">
    <source>
        <dbReference type="ARBA" id="ARBA00010561"/>
    </source>
</evidence>
<comment type="catalytic activity">
    <reaction evidence="17 19">
        <text>alpha-ribazole + adenosylcob(III)inamide-GDP = adenosylcob(III)alamin + GMP + H(+)</text>
        <dbReference type="Rhea" id="RHEA:16049"/>
        <dbReference type="ChEBI" id="CHEBI:10329"/>
        <dbReference type="ChEBI" id="CHEBI:15378"/>
        <dbReference type="ChEBI" id="CHEBI:18408"/>
        <dbReference type="ChEBI" id="CHEBI:58115"/>
        <dbReference type="ChEBI" id="CHEBI:60487"/>
        <dbReference type="EC" id="2.7.8.26"/>
    </reaction>
</comment>
<dbReference type="Proteomes" id="UP001164187">
    <property type="component" value="Chromosome"/>
</dbReference>
<evidence type="ECO:0000256" key="14">
    <source>
        <dbReference type="ARBA" id="ARBA00025228"/>
    </source>
</evidence>
<evidence type="ECO:0000256" key="11">
    <source>
        <dbReference type="ARBA" id="ARBA00022842"/>
    </source>
</evidence>
<evidence type="ECO:0000256" key="9">
    <source>
        <dbReference type="ARBA" id="ARBA00022679"/>
    </source>
</evidence>
<keyword evidence="8 19" id="KW-0169">Cobalamin biosynthesis</keyword>
<comment type="similarity">
    <text evidence="4 19">Belongs to the CobS family.</text>
</comment>
<comment type="subcellular location">
    <subcellularLocation>
        <location evidence="2 19">Cell membrane</location>
        <topology evidence="2 19">Multi-pass membrane protein</topology>
    </subcellularLocation>
</comment>
<reference evidence="20" key="1">
    <citation type="submission" date="2022-12" db="EMBL/GenBank/DDBJ databases">
        <title>Peptostreptococcus.</title>
        <authorList>
            <person name="Lee S.H."/>
        </authorList>
    </citation>
    <scope>NUCLEOTIDE SEQUENCE</scope>
    <source>
        <strain evidence="20">CBA3647</strain>
    </source>
</reference>
<evidence type="ECO:0000313" key="21">
    <source>
        <dbReference type="Proteomes" id="UP001164187"/>
    </source>
</evidence>
<proteinExistence type="inferred from homology"/>
<keyword evidence="10 19" id="KW-0812">Transmembrane</keyword>
<evidence type="ECO:0000256" key="18">
    <source>
        <dbReference type="ARBA" id="ARBA00049504"/>
    </source>
</evidence>
<evidence type="ECO:0000256" key="1">
    <source>
        <dbReference type="ARBA" id="ARBA00001946"/>
    </source>
</evidence>
<evidence type="ECO:0000313" key="20">
    <source>
        <dbReference type="EMBL" id="WAW15087.1"/>
    </source>
</evidence>
<feature type="transmembrane region" description="Helical" evidence="19">
    <location>
        <begin position="138"/>
        <end position="156"/>
    </location>
</feature>
<evidence type="ECO:0000256" key="15">
    <source>
        <dbReference type="ARBA" id="ARBA00032605"/>
    </source>
</evidence>
<evidence type="ECO:0000256" key="16">
    <source>
        <dbReference type="ARBA" id="ARBA00032853"/>
    </source>
</evidence>
<dbReference type="RefSeq" id="WP_269311780.1">
    <property type="nucleotide sequence ID" value="NZ_CP114052.1"/>
</dbReference>
<evidence type="ECO:0000256" key="12">
    <source>
        <dbReference type="ARBA" id="ARBA00022989"/>
    </source>
</evidence>
<sequence>MEKFINILQFLTRIKVKNNVKYDPKLSTGIIYFPTVGAVIGIIITLLCLLSMKLLTFSGASVLVAIIIVLAEVFITGGLHIDGLGDTFDGIFSYRSREEILIIMKDSRLGTNGLLAIVFLILIKVFILNVFIQKYIIWPIFLMPVVGRYVAVFLTYKTRPAKSSGMGNTFIGKCDIGTLLACTSLVSIGILVLSLVFTGDIVISFMSIISIPILIFLSTMFQIGIYKKIGGLTGDVLGCSIELAELIFIIYILIIVS</sequence>
<keyword evidence="11 19" id="KW-0460">Magnesium</keyword>
<feature type="transmembrane region" description="Helical" evidence="19">
    <location>
        <begin position="236"/>
        <end position="256"/>
    </location>
</feature>
<comment type="cofactor">
    <cofactor evidence="1 19">
        <name>Mg(2+)</name>
        <dbReference type="ChEBI" id="CHEBI:18420"/>
    </cofactor>
</comment>
<name>A0ABY7JP12_9FIRM</name>
<organism evidence="20 21">
    <name type="scientific">Peptostreptococcus equinus</name>
    <dbReference type="NCBI Taxonomy" id="3003601"/>
    <lineage>
        <taxon>Bacteria</taxon>
        <taxon>Bacillati</taxon>
        <taxon>Bacillota</taxon>
        <taxon>Clostridia</taxon>
        <taxon>Peptostreptococcales</taxon>
        <taxon>Peptostreptococcaceae</taxon>
        <taxon>Peptostreptococcus</taxon>
    </lineage>
</organism>
<evidence type="ECO:0000256" key="17">
    <source>
        <dbReference type="ARBA" id="ARBA00048623"/>
    </source>
</evidence>
<comment type="pathway">
    <text evidence="3 19">Cofactor biosynthesis; adenosylcobalamin biosynthesis; adenosylcobalamin from cob(II)yrinate a,c-diamide: step 7/7.</text>
</comment>
<keyword evidence="21" id="KW-1185">Reference proteome</keyword>
<evidence type="ECO:0000256" key="8">
    <source>
        <dbReference type="ARBA" id="ARBA00022573"/>
    </source>
</evidence>
<evidence type="ECO:0000256" key="7">
    <source>
        <dbReference type="ARBA" id="ARBA00022475"/>
    </source>
</evidence>
<evidence type="ECO:0000256" key="6">
    <source>
        <dbReference type="ARBA" id="ARBA00015850"/>
    </source>
</evidence>
<evidence type="ECO:0000256" key="13">
    <source>
        <dbReference type="ARBA" id="ARBA00023136"/>
    </source>
</evidence>
<dbReference type="Pfam" id="PF02654">
    <property type="entry name" value="CobS"/>
    <property type="match status" value="1"/>
</dbReference>
<feature type="transmembrane region" description="Helical" evidence="19">
    <location>
        <begin position="30"/>
        <end position="52"/>
    </location>
</feature>
<dbReference type="EC" id="2.7.8.26" evidence="5 19"/>
<feature type="transmembrane region" description="Helical" evidence="19">
    <location>
        <begin position="203"/>
        <end position="224"/>
    </location>
</feature>
<dbReference type="PANTHER" id="PTHR34148">
    <property type="entry name" value="ADENOSYLCOBINAMIDE-GDP RIBAZOLETRANSFERASE"/>
    <property type="match status" value="1"/>
</dbReference>
<gene>
    <name evidence="19 20" type="primary">cobS</name>
    <name evidence="20" type="ORF">O0R46_01170</name>
</gene>
<dbReference type="GO" id="GO:0051073">
    <property type="term" value="F:adenosylcobinamide-GDP ribazoletransferase activity"/>
    <property type="evidence" value="ECO:0007669"/>
    <property type="project" value="UniProtKB-EC"/>
</dbReference>